<evidence type="ECO:0000313" key="1">
    <source>
        <dbReference type="EMBL" id="RXH89702.1"/>
    </source>
</evidence>
<dbReference type="Proteomes" id="UP000290289">
    <property type="component" value="Chromosome 9"/>
</dbReference>
<accession>A0A498J771</accession>
<dbReference type="EMBL" id="RDQH01000335">
    <property type="protein sequence ID" value="RXH89702.1"/>
    <property type="molecule type" value="Genomic_DNA"/>
</dbReference>
<dbReference type="AlphaFoldDB" id="A0A498J771"/>
<proteinExistence type="predicted"/>
<organism evidence="1 2">
    <name type="scientific">Malus domestica</name>
    <name type="common">Apple</name>
    <name type="synonym">Pyrus malus</name>
    <dbReference type="NCBI Taxonomy" id="3750"/>
    <lineage>
        <taxon>Eukaryota</taxon>
        <taxon>Viridiplantae</taxon>
        <taxon>Streptophyta</taxon>
        <taxon>Embryophyta</taxon>
        <taxon>Tracheophyta</taxon>
        <taxon>Spermatophyta</taxon>
        <taxon>Magnoliopsida</taxon>
        <taxon>eudicotyledons</taxon>
        <taxon>Gunneridae</taxon>
        <taxon>Pentapetalae</taxon>
        <taxon>rosids</taxon>
        <taxon>fabids</taxon>
        <taxon>Rosales</taxon>
        <taxon>Rosaceae</taxon>
        <taxon>Amygdaloideae</taxon>
        <taxon>Maleae</taxon>
        <taxon>Malus</taxon>
    </lineage>
</organism>
<sequence length="97" mass="10663">MKFRVGDLVLEGSVVQPSSSPEMEFEGLRWGSRRRMPRWRQLEGIASAWAGCQSIASAGGDSLGAGLFFQLGAGQKALRWNCSNGQFNLCVLLYRPI</sequence>
<gene>
    <name evidence="1" type="ORF">DVH24_032059</name>
</gene>
<keyword evidence="2" id="KW-1185">Reference proteome</keyword>
<reference evidence="1 2" key="1">
    <citation type="submission" date="2018-10" db="EMBL/GenBank/DDBJ databases">
        <title>A high-quality apple genome assembly.</title>
        <authorList>
            <person name="Hu J."/>
        </authorList>
    </citation>
    <scope>NUCLEOTIDE SEQUENCE [LARGE SCALE GENOMIC DNA]</scope>
    <source>
        <strain evidence="2">cv. HFTH1</strain>
        <tissue evidence="1">Young leaf</tissue>
    </source>
</reference>
<name>A0A498J771_MALDO</name>
<comment type="caution">
    <text evidence="1">The sequence shown here is derived from an EMBL/GenBank/DDBJ whole genome shotgun (WGS) entry which is preliminary data.</text>
</comment>
<evidence type="ECO:0000313" key="2">
    <source>
        <dbReference type="Proteomes" id="UP000290289"/>
    </source>
</evidence>
<protein>
    <submittedName>
        <fullName evidence="1">Uncharacterized protein</fullName>
    </submittedName>
</protein>